<keyword evidence="4" id="KW-1185">Reference proteome</keyword>
<keyword evidence="1" id="KW-0812">Transmembrane</keyword>
<proteinExistence type="predicted"/>
<organism evidence="3 4">
    <name type="scientific">[Bacillus] enclensis</name>
    <dbReference type="NCBI Taxonomy" id="1402860"/>
    <lineage>
        <taxon>Bacteria</taxon>
        <taxon>Bacillati</taxon>
        <taxon>Bacillota</taxon>
        <taxon>Bacilli</taxon>
        <taxon>Bacillales</taxon>
        <taxon>Bacillaceae</taxon>
        <taxon>Rossellomorea</taxon>
    </lineage>
</organism>
<dbReference type="InterPro" id="IPR056944">
    <property type="entry name" value="Tubby_C-like"/>
</dbReference>
<sequence length="220" mass="25678">MYSSGFVPSWFYLMVIIVFILFVAIGYWVTRAEKDLKTGGDGKIADKAIFYENRFRNSIKPAEIIDVKTNYAGSVQRIFSTRLQQIFAFFSPRHHIKLIGKNHDERLVITVKNIKSGEEFLQSSWEAEVRKDGVKERFKINNYSKRRRRIDLSFPFKGKLVTVSSDLKDGVIRFHDDNRECALITFQRKFPPRKVFIDAKEGGLPLTMLAVMFEIVKYYD</sequence>
<dbReference type="RefSeq" id="WP_058298543.1">
    <property type="nucleotide sequence ID" value="NZ_FMAU01000002.1"/>
</dbReference>
<evidence type="ECO:0000313" key="4">
    <source>
        <dbReference type="Proteomes" id="UP000181997"/>
    </source>
</evidence>
<accession>A0A0V8HJY2</accession>
<dbReference type="Proteomes" id="UP000181997">
    <property type="component" value="Unassembled WGS sequence"/>
</dbReference>
<feature type="domain" description="Tubby C-terminal" evidence="2">
    <location>
        <begin position="51"/>
        <end position="199"/>
    </location>
</feature>
<dbReference type="AlphaFoldDB" id="A0A0V8HJY2"/>
<gene>
    <name evidence="3" type="ORF">GA0061094_2384</name>
</gene>
<dbReference type="Pfam" id="PF23728">
    <property type="entry name" value="Tubby_C_like"/>
    <property type="match status" value="1"/>
</dbReference>
<keyword evidence="1" id="KW-0472">Membrane</keyword>
<reference evidence="4" key="1">
    <citation type="submission" date="2016-08" db="EMBL/GenBank/DDBJ databases">
        <authorList>
            <person name="Varghese N."/>
            <person name="Submissions Spin"/>
        </authorList>
    </citation>
    <scope>NUCLEOTIDE SEQUENCE [LARGE SCALE GENOMIC DNA]</scope>
    <source>
        <strain evidence="4">SGD-1123</strain>
    </source>
</reference>
<evidence type="ECO:0000313" key="3">
    <source>
        <dbReference type="EMBL" id="SCC08596.1"/>
    </source>
</evidence>
<evidence type="ECO:0000259" key="2">
    <source>
        <dbReference type="Pfam" id="PF23728"/>
    </source>
</evidence>
<name>A0A0V8HJY2_9BACI</name>
<feature type="transmembrane region" description="Helical" evidence="1">
    <location>
        <begin position="6"/>
        <end position="29"/>
    </location>
</feature>
<dbReference type="EMBL" id="FMAU01000002">
    <property type="protein sequence ID" value="SCC08596.1"/>
    <property type="molecule type" value="Genomic_DNA"/>
</dbReference>
<protein>
    <recommendedName>
        <fullName evidence="2">Tubby C-terminal domain-containing protein</fullName>
    </recommendedName>
</protein>
<keyword evidence="1" id="KW-1133">Transmembrane helix</keyword>
<dbReference type="OrthoDB" id="2866167at2"/>
<evidence type="ECO:0000256" key="1">
    <source>
        <dbReference type="SAM" id="Phobius"/>
    </source>
</evidence>